<dbReference type="NCBIfam" id="TIGR03010">
    <property type="entry name" value="sulf_tusC_dsrF"/>
    <property type="match status" value="1"/>
</dbReference>
<dbReference type="Pfam" id="PF02635">
    <property type="entry name" value="DsrE"/>
    <property type="match status" value="1"/>
</dbReference>
<proteinExistence type="inferred from homology"/>
<keyword evidence="3" id="KW-1185">Reference proteome</keyword>
<dbReference type="InterPro" id="IPR010916">
    <property type="entry name" value="TonB_box_CS"/>
</dbReference>
<dbReference type="PANTHER" id="PTHR38780:SF1">
    <property type="entry name" value="PROTEIN TUSC"/>
    <property type="match status" value="1"/>
</dbReference>
<evidence type="ECO:0000313" key="3">
    <source>
        <dbReference type="Proteomes" id="UP000553442"/>
    </source>
</evidence>
<organism evidence="2 3">
    <name type="scientific">Halomonas campaniensis</name>
    <dbReference type="NCBI Taxonomy" id="213554"/>
    <lineage>
        <taxon>Bacteria</taxon>
        <taxon>Pseudomonadati</taxon>
        <taxon>Pseudomonadota</taxon>
        <taxon>Gammaproteobacteria</taxon>
        <taxon>Oceanospirillales</taxon>
        <taxon>Halomonadaceae</taxon>
        <taxon>Halomonas</taxon>
    </lineage>
</organism>
<protein>
    <submittedName>
        <fullName evidence="2">tRNA 2-thiouridine synthesizing protein C</fullName>
    </submittedName>
</protein>
<name>A0A7W5K1V4_9GAMM</name>
<dbReference type="InterPro" id="IPR003787">
    <property type="entry name" value="Sulphur_relay_DsrE/F-like"/>
</dbReference>
<dbReference type="Gene3D" id="3.40.1260.10">
    <property type="entry name" value="DsrEFH-like"/>
    <property type="match status" value="1"/>
</dbReference>
<dbReference type="Proteomes" id="UP000553442">
    <property type="component" value="Unassembled WGS sequence"/>
</dbReference>
<dbReference type="PANTHER" id="PTHR38780">
    <property type="entry name" value="PROTEIN TUSC"/>
    <property type="match status" value="1"/>
</dbReference>
<accession>A0A7W5K1V4</accession>
<dbReference type="InterPro" id="IPR017462">
    <property type="entry name" value="Sulphur_relay_TusC/DsrF"/>
</dbReference>
<evidence type="ECO:0000256" key="1">
    <source>
        <dbReference type="ARBA" id="ARBA00005996"/>
    </source>
</evidence>
<dbReference type="EMBL" id="JACHZF010000008">
    <property type="protein sequence ID" value="MBB3330420.1"/>
    <property type="molecule type" value="Genomic_DNA"/>
</dbReference>
<dbReference type="AlphaFoldDB" id="A0A7W5K1V4"/>
<evidence type="ECO:0000313" key="2">
    <source>
        <dbReference type="EMBL" id="MBB3330420.1"/>
    </source>
</evidence>
<dbReference type="SUPFAM" id="SSF75169">
    <property type="entry name" value="DsrEFH-like"/>
    <property type="match status" value="1"/>
</dbReference>
<sequence length="127" mass="13697">MSEESTRENVADLLVILRHGPHGSSWLREGLDAALVAAAFGRQVSLLFMGEAVTALVRGQQAGALGQKGTAATLEMLAMYDIDTLLVEAEALARFGLAEQDLMLPVNRLDAESLPRLPAEHRLVLTF</sequence>
<dbReference type="RefSeq" id="WP_183330544.1">
    <property type="nucleotide sequence ID" value="NZ_JACHZF010000008.1"/>
</dbReference>
<dbReference type="PROSITE" id="PS00430">
    <property type="entry name" value="TONB_DEPENDENT_REC_1"/>
    <property type="match status" value="1"/>
</dbReference>
<comment type="caution">
    <text evidence="2">The sequence shown here is derived from an EMBL/GenBank/DDBJ whole genome shotgun (WGS) entry which is preliminary data.</text>
</comment>
<dbReference type="InterPro" id="IPR027396">
    <property type="entry name" value="DsrEFH-like"/>
</dbReference>
<dbReference type="NCBIfam" id="NF001238">
    <property type="entry name" value="PRK00211.1"/>
    <property type="match status" value="1"/>
</dbReference>
<comment type="similarity">
    <text evidence="1">Belongs to the DsrF/TusC family.</text>
</comment>
<reference evidence="2 3" key="1">
    <citation type="submission" date="2020-08" db="EMBL/GenBank/DDBJ databases">
        <title>Genomic Encyclopedia of Archaeal and Bacterial Type Strains, Phase II (KMG-II): from individual species to whole genera.</title>
        <authorList>
            <person name="Goeker M."/>
        </authorList>
    </citation>
    <scope>NUCLEOTIDE SEQUENCE [LARGE SCALE GENOMIC DNA]</scope>
    <source>
        <strain evidence="2 3">5AG</strain>
    </source>
</reference>
<gene>
    <name evidence="2" type="ORF">BDK63_001286</name>
</gene>